<accession>A0AAD5VL85</accession>
<dbReference type="GO" id="GO:0006629">
    <property type="term" value="P:lipid metabolic process"/>
    <property type="evidence" value="ECO:0007669"/>
    <property type="project" value="InterPro"/>
</dbReference>
<dbReference type="GO" id="GO:0008081">
    <property type="term" value="F:phosphoric diester hydrolase activity"/>
    <property type="evidence" value="ECO:0007669"/>
    <property type="project" value="InterPro"/>
</dbReference>
<dbReference type="EMBL" id="JANIEX010000784">
    <property type="protein sequence ID" value="KAJ3563203.1"/>
    <property type="molecule type" value="Genomic_DNA"/>
</dbReference>
<dbReference type="PANTHER" id="PTHR43805">
    <property type="entry name" value="GLYCEROPHOSPHORYL DIESTER PHOSPHODIESTERASE"/>
    <property type="match status" value="1"/>
</dbReference>
<dbReference type="PANTHER" id="PTHR43805:SF1">
    <property type="entry name" value="GP-PDE DOMAIN-CONTAINING PROTEIN"/>
    <property type="match status" value="1"/>
</dbReference>
<evidence type="ECO:0000313" key="2">
    <source>
        <dbReference type="EMBL" id="KAJ3563203.1"/>
    </source>
</evidence>
<dbReference type="InterPro" id="IPR017946">
    <property type="entry name" value="PLC-like_Pdiesterase_TIM-brl"/>
</dbReference>
<comment type="caution">
    <text evidence="2">The sequence shown here is derived from an EMBL/GenBank/DDBJ whole genome shotgun (WGS) entry which is preliminary data.</text>
</comment>
<evidence type="ECO:0000259" key="1">
    <source>
        <dbReference type="PROSITE" id="PS51704"/>
    </source>
</evidence>
<gene>
    <name evidence="2" type="ORF">NP233_g9090</name>
</gene>
<dbReference type="PROSITE" id="PS51704">
    <property type="entry name" value="GP_PDE"/>
    <property type="match status" value="1"/>
</dbReference>
<dbReference type="CDD" id="cd08570">
    <property type="entry name" value="GDPD_YPL206cp_fungi"/>
    <property type="match status" value="1"/>
</dbReference>
<sequence>MSTTEGLTLVGSGRVLPGASTFRPVLSSGISLICIFPWQSDCWGHRGASARFPENTLASFEAAIRDGAEGIESDVHLSKDGIVLMFHDPDLARTTNSTGLIKERNWFGEDGMQHVRTIKEPIQPIPLFSETVELLMRPENLHVRFNIDVKIQNDPEKLFKLLSDVITSQPSWETVLAPRILLGLWHPKFIEPAKRLLPYCKRSFIGFSIETARKYFWDHCDAFSVWFAALTSAEGHKFREDCLKARKYLLVWTVNDPAHMMEAVRWGVGGIITDVTNTWLDLRAGLQKDYDNVGAQYGRLYHQSVAGPYDDFVNAGGVVETPVPESQRVLPTPVS</sequence>
<keyword evidence="3" id="KW-1185">Reference proteome</keyword>
<dbReference type="Pfam" id="PF03009">
    <property type="entry name" value="GDPD"/>
    <property type="match status" value="1"/>
</dbReference>
<reference evidence="2" key="1">
    <citation type="submission" date="2022-07" db="EMBL/GenBank/DDBJ databases">
        <title>Genome Sequence of Leucocoprinus birnbaumii.</title>
        <authorList>
            <person name="Buettner E."/>
        </authorList>
    </citation>
    <scope>NUCLEOTIDE SEQUENCE</scope>
    <source>
        <strain evidence="2">VT141</strain>
    </source>
</reference>
<dbReference type="AlphaFoldDB" id="A0AAD5VL85"/>
<dbReference type="InterPro" id="IPR030395">
    <property type="entry name" value="GP_PDE_dom"/>
</dbReference>
<dbReference type="Proteomes" id="UP001213000">
    <property type="component" value="Unassembled WGS sequence"/>
</dbReference>
<dbReference type="Gene3D" id="3.20.20.190">
    <property type="entry name" value="Phosphatidylinositol (PI) phosphodiesterase"/>
    <property type="match status" value="1"/>
</dbReference>
<feature type="domain" description="GP-PDE" evidence="1">
    <location>
        <begin position="40"/>
        <end position="283"/>
    </location>
</feature>
<proteinExistence type="predicted"/>
<dbReference type="SUPFAM" id="SSF51695">
    <property type="entry name" value="PLC-like phosphodiesterases"/>
    <property type="match status" value="1"/>
</dbReference>
<evidence type="ECO:0000313" key="3">
    <source>
        <dbReference type="Proteomes" id="UP001213000"/>
    </source>
</evidence>
<protein>
    <recommendedName>
        <fullName evidence="1">GP-PDE domain-containing protein</fullName>
    </recommendedName>
</protein>
<name>A0AAD5VL85_9AGAR</name>
<organism evidence="2 3">
    <name type="scientific">Leucocoprinus birnbaumii</name>
    <dbReference type="NCBI Taxonomy" id="56174"/>
    <lineage>
        <taxon>Eukaryota</taxon>
        <taxon>Fungi</taxon>
        <taxon>Dikarya</taxon>
        <taxon>Basidiomycota</taxon>
        <taxon>Agaricomycotina</taxon>
        <taxon>Agaricomycetes</taxon>
        <taxon>Agaricomycetidae</taxon>
        <taxon>Agaricales</taxon>
        <taxon>Agaricineae</taxon>
        <taxon>Agaricaceae</taxon>
        <taxon>Leucocoprinus</taxon>
    </lineage>
</organism>